<dbReference type="HAMAP" id="MF_00052_B">
    <property type="entry name" value="RNase_HII_B"/>
    <property type="match status" value="1"/>
</dbReference>
<comment type="function">
    <text evidence="3 14 16">Endonuclease that specifically degrades the RNA of RNA-DNA hybrids.</text>
</comment>
<dbReference type="PANTHER" id="PTHR10954">
    <property type="entry name" value="RIBONUCLEASE H2 SUBUNIT A"/>
    <property type="match status" value="1"/>
</dbReference>
<dbReference type="PANTHER" id="PTHR10954:SF18">
    <property type="entry name" value="RIBONUCLEASE HII"/>
    <property type="match status" value="1"/>
</dbReference>
<dbReference type="InterPro" id="IPR036397">
    <property type="entry name" value="RNaseH_sf"/>
</dbReference>
<protein>
    <recommendedName>
        <fullName evidence="7 14">Ribonuclease HII</fullName>
        <shortName evidence="14">RNase HII</shortName>
        <ecNumber evidence="6 14">3.1.26.4</ecNumber>
    </recommendedName>
</protein>
<dbReference type="Proteomes" id="UP000192602">
    <property type="component" value="Unassembled WGS sequence"/>
</dbReference>
<evidence type="ECO:0000256" key="3">
    <source>
        <dbReference type="ARBA" id="ARBA00004065"/>
    </source>
</evidence>
<dbReference type="Gene3D" id="3.30.420.10">
    <property type="entry name" value="Ribonuclease H-like superfamily/Ribonuclease H"/>
    <property type="match status" value="1"/>
</dbReference>
<dbReference type="GO" id="GO:0004523">
    <property type="term" value="F:RNA-DNA hybrid ribonuclease activity"/>
    <property type="evidence" value="ECO:0007669"/>
    <property type="project" value="UniProtKB-UniRule"/>
</dbReference>
<comment type="similarity">
    <text evidence="5 14 16">Belongs to the RNase HII family.</text>
</comment>
<dbReference type="STRING" id="1069081.SAMN05660197_0685"/>
<feature type="domain" description="RNase H type-2" evidence="17">
    <location>
        <begin position="1"/>
        <end position="182"/>
    </location>
</feature>
<evidence type="ECO:0000256" key="16">
    <source>
        <dbReference type="RuleBase" id="RU003515"/>
    </source>
</evidence>
<dbReference type="Pfam" id="PF01351">
    <property type="entry name" value="RNase_HII"/>
    <property type="match status" value="1"/>
</dbReference>
<reference evidence="19" key="1">
    <citation type="submission" date="2017-04" db="EMBL/GenBank/DDBJ databases">
        <authorList>
            <person name="Varghese N."/>
            <person name="Submissions S."/>
        </authorList>
    </citation>
    <scope>NUCLEOTIDE SEQUENCE [LARGE SCALE GENOMIC DNA]</scope>
    <source>
        <strain evidence="19">DSM 16512</strain>
    </source>
</reference>
<dbReference type="InterPro" id="IPR012337">
    <property type="entry name" value="RNaseH-like_sf"/>
</dbReference>
<dbReference type="GO" id="GO:0005737">
    <property type="term" value="C:cytoplasm"/>
    <property type="evidence" value="ECO:0007669"/>
    <property type="project" value="UniProtKB-SubCell"/>
</dbReference>
<evidence type="ECO:0000256" key="13">
    <source>
        <dbReference type="ARBA" id="ARBA00023211"/>
    </source>
</evidence>
<evidence type="ECO:0000256" key="2">
    <source>
        <dbReference type="ARBA" id="ARBA00001946"/>
    </source>
</evidence>
<evidence type="ECO:0000256" key="4">
    <source>
        <dbReference type="ARBA" id="ARBA00004496"/>
    </source>
</evidence>
<accession>A0A1W1WRR7</accession>
<comment type="catalytic activity">
    <reaction evidence="1 14 15 16">
        <text>Endonucleolytic cleavage to 5'-phosphomonoester.</text>
        <dbReference type="EC" id="3.1.26.4"/>
    </reaction>
</comment>
<evidence type="ECO:0000256" key="14">
    <source>
        <dbReference type="HAMAP-Rule" id="MF_00052"/>
    </source>
</evidence>
<dbReference type="EMBL" id="FWWZ01000001">
    <property type="protein sequence ID" value="SMC08902.1"/>
    <property type="molecule type" value="Genomic_DNA"/>
</dbReference>
<keyword evidence="8 14" id="KW-0963">Cytoplasm</keyword>
<evidence type="ECO:0000256" key="5">
    <source>
        <dbReference type="ARBA" id="ARBA00007383"/>
    </source>
</evidence>
<dbReference type="GO" id="GO:0043137">
    <property type="term" value="P:DNA replication, removal of RNA primer"/>
    <property type="evidence" value="ECO:0007669"/>
    <property type="project" value="TreeGrafter"/>
</dbReference>
<evidence type="ECO:0000256" key="8">
    <source>
        <dbReference type="ARBA" id="ARBA00022490"/>
    </source>
</evidence>
<gene>
    <name evidence="14" type="primary">rnhB</name>
    <name evidence="18" type="ORF">SAMN05660197_0685</name>
</gene>
<feature type="binding site" evidence="14 15">
    <location>
        <position position="8"/>
    </location>
    <ligand>
        <name>a divalent metal cation</name>
        <dbReference type="ChEBI" id="CHEBI:60240"/>
    </ligand>
</feature>
<evidence type="ECO:0000256" key="11">
    <source>
        <dbReference type="ARBA" id="ARBA00022759"/>
    </source>
</evidence>
<keyword evidence="9 14" id="KW-0540">Nuclease</keyword>
<evidence type="ECO:0000256" key="1">
    <source>
        <dbReference type="ARBA" id="ARBA00000077"/>
    </source>
</evidence>
<name>A0A1W1WRR7_9BACT</name>
<dbReference type="NCBIfam" id="NF000595">
    <property type="entry name" value="PRK00015.1-3"/>
    <property type="match status" value="1"/>
</dbReference>
<dbReference type="GO" id="GO:0006298">
    <property type="term" value="P:mismatch repair"/>
    <property type="evidence" value="ECO:0007669"/>
    <property type="project" value="TreeGrafter"/>
</dbReference>
<evidence type="ECO:0000256" key="10">
    <source>
        <dbReference type="ARBA" id="ARBA00022723"/>
    </source>
</evidence>
<feature type="binding site" evidence="14 15">
    <location>
        <position position="7"/>
    </location>
    <ligand>
        <name>a divalent metal cation</name>
        <dbReference type="ChEBI" id="CHEBI:60240"/>
    </ligand>
</feature>
<dbReference type="PROSITE" id="PS51975">
    <property type="entry name" value="RNASE_H_2"/>
    <property type="match status" value="1"/>
</dbReference>
<dbReference type="RefSeq" id="WP_084275159.1">
    <property type="nucleotide sequence ID" value="NZ_AP026671.1"/>
</dbReference>
<evidence type="ECO:0000313" key="19">
    <source>
        <dbReference type="Proteomes" id="UP000192602"/>
    </source>
</evidence>
<organism evidence="18 19">
    <name type="scientific">Nitratiruptor tergarcus DSM 16512</name>
    <dbReference type="NCBI Taxonomy" id="1069081"/>
    <lineage>
        <taxon>Bacteria</taxon>
        <taxon>Pseudomonadati</taxon>
        <taxon>Campylobacterota</taxon>
        <taxon>Epsilonproteobacteria</taxon>
        <taxon>Nautiliales</taxon>
        <taxon>Nitratiruptoraceae</taxon>
        <taxon>Nitratiruptor</taxon>
    </lineage>
</organism>
<dbReference type="InterPro" id="IPR001352">
    <property type="entry name" value="RNase_HII/HIII"/>
</dbReference>
<dbReference type="InterPro" id="IPR022898">
    <property type="entry name" value="RNase_HII"/>
</dbReference>
<proteinExistence type="inferred from homology"/>
<keyword evidence="13 14" id="KW-0464">Manganese</keyword>
<keyword evidence="10 14" id="KW-0479">Metal-binding</keyword>
<evidence type="ECO:0000259" key="17">
    <source>
        <dbReference type="PROSITE" id="PS51975"/>
    </source>
</evidence>
<comment type="cofactor">
    <cofactor evidence="14 15">
        <name>Mn(2+)</name>
        <dbReference type="ChEBI" id="CHEBI:29035"/>
    </cofactor>
    <cofactor evidence="14 15">
        <name>Mg(2+)</name>
        <dbReference type="ChEBI" id="CHEBI:18420"/>
    </cofactor>
    <text evidence="14 15">Manganese or magnesium. Binds 1 divalent metal ion per monomer in the absence of substrate. May bind a second metal ion after substrate binding.</text>
</comment>
<evidence type="ECO:0000256" key="12">
    <source>
        <dbReference type="ARBA" id="ARBA00022801"/>
    </source>
</evidence>
<comment type="subcellular location">
    <subcellularLocation>
        <location evidence="4 14">Cytoplasm</location>
    </subcellularLocation>
</comment>
<evidence type="ECO:0000256" key="9">
    <source>
        <dbReference type="ARBA" id="ARBA00022722"/>
    </source>
</evidence>
<dbReference type="GO" id="GO:0003723">
    <property type="term" value="F:RNA binding"/>
    <property type="evidence" value="ECO:0007669"/>
    <property type="project" value="UniProtKB-UniRule"/>
</dbReference>
<dbReference type="GO" id="GO:0030145">
    <property type="term" value="F:manganese ion binding"/>
    <property type="evidence" value="ECO:0007669"/>
    <property type="project" value="UniProtKB-UniRule"/>
</dbReference>
<dbReference type="SUPFAM" id="SSF53098">
    <property type="entry name" value="Ribonuclease H-like"/>
    <property type="match status" value="1"/>
</dbReference>
<dbReference type="GO" id="GO:0032299">
    <property type="term" value="C:ribonuclease H2 complex"/>
    <property type="evidence" value="ECO:0007669"/>
    <property type="project" value="TreeGrafter"/>
</dbReference>
<feature type="binding site" evidence="14 15">
    <location>
        <position position="94"/>
    </location>
    <ligand>
        <name>a divalent metal cation</name>
        <dbReference type="ChEBI" id="CHEBI:60240"/>
    </ligand>
</feature>
<sequence>MKICGIDEAGRGPLAGPLVIAGVVFTKRVYKLDDSKKLSAQMREKLYERIVNAAVYKIVIIDNEIIDQKGISASIIQGLRDIICALEAQKYIFDGNSKFGVEKIEPVIKADQNIKEVMAASILAKVTRDRIMCEMDKLYPEYGFCEHKGYGTKKHIEAMKKFGLCPIHRKSFRPKALQPTLF</sequence>
<dbReference type="InterPro" id="IPR024567">
    <property type="entry name" value="RNase_HII/HIII_dom"/>
</dbReference>
<dbReference type="EC" id="3.1.26.4" evidence="6 14"/>
<dbReference type="OrthoDB" id="9803420at2"/>
<keyword evidence="12 14" id="KW-0378">Hydrolase</keyword>
<evidence type="ECO:0000313" key="18">
    <source>
        <dbReference type="EMBL" id="SMC08902.1"/>
    </source>
</evidence>
<dbReference type="AlphaFoldDB" id="A0A1W1WRR7"/>
<comment type="cofactor">
    <cofactor evidence="2">
        <name>Mg(2+)</name>
        <dbReference type="ChEBI" id="CHEBI:18420"/>
    </cofactor>
</comment>
<evidence type="ECO:0000256" key="15">
    <source>
        <dbReference type="PROSITE-ProRule" id="PRU01319"/>
    </source>
</evidence>
<evidence type="ECO:0000256" key="6">
    <source>
        <dbReference type="ARBA" id="ARBA00012180"/>
    </source>
</evidence>
<keyword evidence="19" id="KW-1185">Reference proteome</keyword>
<keyword evidence="11 14" id="KW-0255">Endonuclease</keyword>
<dbReference type="CDD" id="cd07182">
    <property type="entry name" value="RNase_HII_bacteria_HII_like"/>
    <property type="match status" value="1"/>
</dbReference>
<evidence type="ECO:0000256" key="7">
    <source>
        <dbReference type="ARBA" id="ARBA00019179"/>
    </source>
</evidence>